<evidence type="ECO:0000313" key="1">
    <source>
        <dbReference type="EMBL" id="KAK1142056.1"/>
    </source>
</evidence>
<gene>
    <name evidence="1" type="ORF">N8T08_008262</name>
</gene>
<keyword evidence="2" id="KW-1185">Reference proteome</keyword>
<evidence type="ECO:0000313" key="2">
    <source>
        <dbReference type="Proteomes" id="UP001177260"/>
    </source>
</evidence>
<sequence>MFSDYALRTTKKLDPQPQLKAGNNPEYPFSSRATSLDGWRLTVEDGLGRLKWKYLTTDAERDAQPQDKTSKFFLDIPFTESPDCKPAQKPSEAARNGALFHSQLQVKDLGCWAADLSCIFFVTPMLIISWYVTQATIDEANAIELVNFILRAQNSDGGWATYGGQDTTLMGTILIYVALRLMGLPADHECLVQARRCLLDMGGAVYLPGWAKFWLALLGLYKWEGTDPYPVEMWLLPEWLPISPWKWHIIPRHVYLVMSYLSAKRFTVPTNPLLEQLRTEIFVQSYESIDFVAFRGVTFQRSREVRKSWVLNALNWFIDNVWIPWFRPRGLAEMGEQKVWRIIEELEQINNSVGIVSVDAFLNMIAFYCKEGLDSKALHRTQNASFEYLWMGPSGMQVMSIHAGHTWETGFALQAYVESGLANTADIQPAAQRAYKFLVNQQYLDDWDEASSCDCFSRLGGWPFSSQYHGFSCSDCTGEALKAILLIERNTDIPKLTDERNLQLAVNNLIMIQNPSGGYSSFEPIRGSELLECMNGTELFQNVMVEFDYVECTSSCITALALYRYHNPAYRTRDVARTINKGIRYILSRQGLDGSWLSSWGIAYTYGAFFAMEALACVGLTYDNNDAVKRGCNFLLGKQQADGGWGEKIESIMTRSYMQAPQSHTVQTAWTCLALMHVRYPDQEPIRRGIRLIMSRQNTGGEWKQENAVGSGIVTCELLYHNYIYSFPIRALSMYAERYGDDAIIA</sequence>
<comment type="caution">
    <text evidence="1">The sequence shown here is derived from an EMBL/GenBank/DDBJ whole genome shotgun (WGS) entry which is preliminary data.</text>
</comment>
<dbReference type="Proteomes" id="UP001177260">
    <property type="component" value="Unassembled WGS sequence"/>
</dbReference>
<name>A0ACC3AW40_9EURO</name>
<accession>A0ACC3AW40</accession>
<organism evidence="1 2">
    <name type="scientific">Aspergillus melleus</name>
    <dbReference type="NCBI Taxonomy" id="138277"/>
    <lineage>
        <taxon>Eukaryota</taxon>
        <taxon>Fungi</taxon>
        <taxon>Dikarya</taxon>
        <taxon>Ascomycota</taxon>
        <taxon>Pezizomycotina</taxon>
        <taxon>Eurotiomycetes</taxon>
        <taxon>Eurotiomycetidae</taxon>
        <taxon>Eurotiales</taxon>
        <taxon>Aspergillaceae</taxon>
        <taxon>Aspergillus</taxon>
        <taxon>Aspergillus subgen. Circumdati</taxon>
    </lineage>
</organism>
<proteinExistence type="predicted"/>
<dbReference type="EMBL" id="JAOPJF010000055">
    <property type="protein sequence ID" value="KAK1142056.1"/>
    <property type="molecule type" value="Genomic_DNA"/>
</dbReference>
<protein>
    <submittedName>
        <fullName evidence="1">Uncharacterized protein</fullName>
    </submittedName>
</protein>
<reference evidence="1 2" key="1">
    <citation type="journal article" date="2023" name="ACS Omega">
        <title>Identification of the Neoaspergillic Acid Biosynthesis Gene Cluster by Establishing an In Vitro CRISPR-Ribonucleoprotein Genetic System in Aspergillus melleus.</title>
        <authorList>
            <person name="Yuan B."/>
            <person name="Grau M.F."/>
            <person name="Murata R.M."/>
            <person name="Torok T."/>
            <person name="Venkateswaran K."/>
            <person name="Stajich J.E."/>
            <person name="Wang C.C.C."/>
        </authorList>
    </citation>
    <scope>NUCLEOTIDE SEQUENCE [LARGE SCALE GENOMIC DNA]</scope>
    <source>
        <strain evidence="1 2">IMV 1140</strain>
    </source>
</reference>